<sequence>MIPGGADPFGAALQADPAVALPVLDVAPPTKAGPLHKVQFVVEFVGPRSIPAPAATHLLASEWYQALGQPQLFAMRPADLQWQQLTNSIDGSYDSLALAWDMVTPRGSISKSAATHLLQTAERFAPFIQRRVIPLPDPKEIDRVVKSLIEIRDALDIGFALSIYAPPGGYRERDLWVMCARLGLKFGSHGSFDWQLPGFAHPLLSVTPFGDTDAFALSGVNAGATHLGVTIGFSLPLSPSPSQALQGCFHVAQIISRDMGGDVRDQDDRKLTEKIRQELRENLRLAIGAFSNAGMTTGAPEAVKLFAE</sequence>
<evidence type="ECO:0000259" key="3">
    <source>
        <dbReference type="Pfam" id="PF04354"/>
    </source>
</evidence>
<keyword evidence="1" id="KW-0131">Cell cycle</keyword>
<evidence type="ECO:0000313" key="4">
    <source>
        <dbReference type="EMBL" id="AIE87078.1"/>
    </source>
</evidence>
<dbReference type="GO" id="GO:0005886">
    <property type="term" value="C:plasma membrane"/>
    <property type="evidence" value="ECO:0007669"/>
    <property type="project" value="UniProtKB-SubCell"/>
</dbReference>
<gene>
    <name evidence="4" type="ORF">OP10G_3710</name>
</gene>
<evidence type="ECO:0000256" key="1">
    <source>
        <dbReference type="RuleBase" id="RU003612"/>
    </source>
</evidence>
<organism evidence="4 5">
    <name type="scientific">Fimbriimonas ginsengisoli Gsoil 348</name>
    <dbReference type="NCBI Taxonomy" id="661478"/>
    <lineage>
        <taxon>Bacteria</taxon>
        <taxon>Bacillati</taxon>
        <taxon>Armatimonadota</taxon>
        <taxon>Fimbriimonadia</taxon>
        <taxon>Fimbriimonadales</taxon>
        <taxon>Fimbriimonadaceae</taxon>
        <taxon>Fimbriimonas</taxon>
    </lineage>
</organism>
<dbReference type="Proteomes" id="UP000027982">
    <property type="component" value="Chromosome"/>
</dbReference>
<dbReference type="KEGG" id="fgi:OP10G_3710"/>
<feature type="domain" description="ZipA C-terminal FtsZ-binding" evidence="3">
    <location>
        <begin position="172"/>
        <end position="281"/>
    </location>
</feature>
<dbReference type="Gene3D" id="3.30.1400.10">
    <property type="entry name" value="ZipA, C-terminal FtsZ-binding domain"/>
    <property type="match status" value="1"/>
</dbReference>
<comment type="subcellular location">
    <subcellularLocation>
        <location evidence="2">Cell inner membrane</location>
        <topology evidence="2">Single-pass type I membrane protein</topology>
    </subcellularLocation>
</comment>
<dbReference type="InterPro" id="IPR036765">
    <property type="entry name" value="ZipA_FtsZ-bd_C_sf"/>
</dbReference>
<keyword evidence="2" id="KW-0472">Membrane</keyword>
<proteinExistence type="inferred from homology"/>
<dbReference type="InterPro" id="IPR007449">
    <property type="entry name" value="ZipA_FtsZ-bd_C"/>
</dbReference>
<dbReference type="STRING" id="661478.OP10G_3710"/>
<comment type="function">
    <text evidence="1">Essential cell division protein that stabilizes the FtsZ protofilaments by cross-linking them and that serves as a cytoplasmic membrane anchor for the Z ring. Also required for the recruitment to the septal ring of downstream cell division proteins.</text>
</comment>
<dbReference type="AlphaFoldDB" id="A0A068NUA1"/>
<reference evidence="4 5" key="1">
    <citation type="journal article" date="2014" name="PLoS ONE">
        <title>The first complete genome sequence of the class fimbriimonadia in the phylum armatimonadetes.</title>
        <authorList>
            <person name="Hu Z.Y."/>
            <person name="Wang Y.Z."/>
            <person name="Im W.T."/>
            <person name="Wang S.Y."/>
            <person name="Zhao G.P."/>
            <person name="Zheng H.J."/>
            <person name="Quan Z.X."/>
        </authorList>
    </citation>
    <scope>NUCLEOTIDE SEQUENCE [LARGE SCALE GENOMIC DNA]</scope>
    <source>
        <strain evidence="4">Gsoil 348</strain>
    </source>
</reference>
<dbReference type="EMBL" id="CP007139">
    <property type="protein sequence ID" value="AIE87078.1"/>
    <property type="molecule type" value="Genomic_DNA"/>
</dbReference>
<keyword evidence="2" id="KW-0812">Transmembrane</keyword>
<keyword evidence="2" id="KW-0997">Cell inner membrane</keyword>
<dbReference type="Pfam" id="PF04354">
    <property type="entry name" value="ZipA_C"/>
    <property type="match status" value="1"/>
</dbReference>
<dbReference type="SUPFAM" id="SSF64383">
    <property type="entry name" value="Cell-division protein ZipA, C-terminal domain"/>
    <property type="match status" value="1"/>
</dbReference>
<dbReference type="GO" id="GO:0090529">
    <property type="term" value="P:cell septum assembly"/>
    <property type="evidence" value="ECO:0007669"/>
    <property type="project" value="InterPro"/>
</dbReference>
<keyword evidence="5" id="KW-1185">Reference proteome</keyword>
<name>A0A068NUA1_FIMGI</name>
<comment type="similarity">
    <text evidence="1">Belongs to the ZipA family.</text>
</comment>
<protein>
    <recommendedName>
        <fullName evidence="1">Cell division protein ZipA</fullName>
    </recommendedName>
</protein>
<evidence type="ECO:0000313" key="5">
    <source>
        <dbReference type="Proteomes" id="UP000027982"/>
    </source>
</evidence>
<dbReference type="HOGENOM" id="CLU_902397_0_0_0"/>
<keyword evidence="2" id="KW-1003">Cell membrane</keyword>
<keyword evidence="1" id="KW-0132">Cell division</keyword>
<dbReference type="RefSeq" id="WP_025229001.1">
    <property type="nucleotide sequence ID" value="NZ_CP007139.1"/>
</dbReference>
<accession>A0A068NUA1</accession>
<evidence type="ECO:0000256" key="2">
    <source>
        <dbReference type="RuleBase" id="RU003613"/>
    </source>
</evidence>